<keyword evidence="1" id="KW-0472">Membrane</keyword>
<dbReference type="InterPro" id="IPR045339">
    <property type="entry name" value="DUF6534"/>
</dbReference>
<dbReference type="PANTHER" id="PTHR40465:SF1">
    <property type="entry name" value="DUF6534 DOMAIN-CONTAINING PROTEIN"/>
    <property type="match status" value="1"/>
</dbReference>
<dbReference type="EMBL" id="KN822075">
    <property type="protein sequence ID" value="KIM59325.1"/>
    <property type="molecule type" value="Genomic_DNA"/>
</dbReference>
<dbReference type="PANTHER" id="PTHR40465">
    <property type="entry name" value="CHROMOSOME 1, WHOLE GENOME SHOTGUN SEQUENCE"/>
    <property type="match status" value="1"/>
</dbReference>
<evidence type="ECO:0000313" key="3">
    <source>
        <dbReference type="EMBL" id="KIM59325.1"/>
    </source>
</evidence>
<dbReference type="InParanoid" id="A0A0C3DF38"/>
<dbReference type="HOGENOM" id="CLU_046025_5_4_1"/>
<dbReference type="OrthoDB" id="3263055at2759"/>
<dbReference type="Proteomes" id="UP000053989">
    <property type="component" value="Unassembled WGS sequence"/>
</dbReference>
<feature type="transmembrane region" description="Helical" evidence="1">
    <location>
        <begin position="82"/>
        <end position="104"/>
    </location>
</feature>
<reference evidence="3 4" key="1">
    <citation type="submission" date="2014-04" db="EMBL/GenBank/DDBJ databases">
        <authorList>
            <consortium name="DOE Joint Genome Institute"/>
            <person name="Kuo A."/>
            <person name="Kohler A."/>
            <person name="Nagy L.G."/>
            <person name="Floudas D."/>
            <person name="Copeland A."/>
            <person name="Barry K.W."/>
            <person name="Cichocki N."/>
            <person name="Veneault-Fourrey C."/>
            <person name="LaButti K."/>
            <person name="Lindquist E.A."/>
            <person name="Lipzen A."/>
            <person name="Lundell T."/>
            <person name="Morin E."/>
            <person name="Murat C."/>
            <person name="Sun H."/>
            <person name="Tunlid A."/>
            <person name="Henrissat B."/>
            <person name="Grigoriev I.V."/>
            <person name="Hibbett D.S."/>
            <person name="Martin F."/>
            <person name="Nordberg H.P."/>
            <person name="Cantor M.N."/>
            <person name="Hua S.X."/>
        </authorList>
    </citation>
    <scope>NUCLEOTIDE SEQUENCE [LARGE SCALE GENOMIC DNA]</scope>
    <source>
        <strain evidence="3 4">Foug A</strain>
    </source>
</reference>
<dbReference type="STRING" id="1036808.A0A0C3DF38"/>
<feature type="domain" description="DUF6534" evidence="2">
    <location>
        <begin position="164"/>
        <end position="249"/>
    </location>
</feature>
<evidence type="ECO:0000313" key="4">
    <source>
        <dbReference type="Proteomes" id="UP000053989"/>
    </source>
</evidence>
<feature type="transmembrane region" description="Helical" evidence="1">
    <location>
        <begin position="116"/>
        <end position="138"/>
    </location>
</feature>
<evidence type="ECO:0000259" key="2">
    <source>
        <dbReference type="Pfam" id="PF20152"/>
    </source>
</evidence>
<feature type="transmembrane region" description="Helical" evidence="1">
    <location>
        <begin position="12"/>
        <end position="34"/>
    </location>
</feature>
<evidence type="ECO:0000256" key="1">
    <source>
        <dbReference type="SAM" id="Phobius"/>
    </source>
</evidence>
<keyword evidence="4" id="KW-1185">Reference proteome</keyword>
<feature type="transmembrane region" description="Helical" evidence="1">
    <location>
        <begin position="158"/>
        <end position="178"/>
    </location>
</feature>
<sequence>MTSINATFGAYLLGVIISAILYGVTIMQTSFYYLGYPADPWHIKSLVLAVFISDTIHQALITHSAYVYLVTDIAAPTRLGNLVWSLVVEVLFNAITAFLVQCFLTMRVYRLSNRNIIATASVLVAIIVQFVLSVTYVVKAIPLKTFVDIEKLKILSSAINAATVVSDVMIAACLCFLLQKARTGFRRSNNMINKLIMFSLNTGLLTSLFAIASLISISVRPDAFIYISFYFCLGRMYCNSLLATLNARRVIRGESLDDDMSMSRQGVTKKTTTQSVIGTTQWPMTNNISIKIDTTQEFVRDGIQDEYSASSTEMKLPV</sequence>
<proteinExistence type="predicted"/>
<dbReference type="Pfam" id="PF20152">
    <property type="entry name" value="DUF6534"/>
    <property type="match status" value="1"/>
</dbReference>
<reference evidence="4" key="2">
    <citation type="submission" date="2015-01" db="EMBL/GenBank/DDBJ databases">
        <title>Evolutionary Origins and Diversification of the Mycorrhizal Mutualists.</title>
        <authorList>
            <consortium name="DOE Joint Genome Institute"/>
            <consortium name="Mycorrhizal Genomics Consortium"/>
            <person name="Kohler A."/>
            <person name="Kuo A."/>
            <person name="Nagy L.G."/>
            <person name="Floudas D."/>
            <person name="Copeland A."/>
            <person name="Barry K.W."/>
            <person name="Cichocki N."/>
            <person name="Veneault-Fourrey C."/>
            <person name="LaButti K."/>
            <person name="Lindquist E.A."/>
            <person name="Lipzen A."/>
            <person name="Lundell T."/>
            <person name="Morin E."/>
            <person name="Murat C."/>
            <person name="Riley R."/>
            <person name="Ohm R."/>
            <person name="Sun H."/>
            <person name="Tunlid A."/>
            <person name="Henrissat B."/>
            <person name="Grigoriev I.V."/>
            <person name="Hibbett D.S."/>
            <person name="Martin F."/>
        </authorList>
    </citation>
    <scope>NUCLEOTIDE SEQUENCE [LARGE SCALE GENOMIC DNA]</scope>
    <source>
        <strain evidence="4">Foug A</strain>
    </source>
</reference>
<organism evidence="3 4">
    <name type="scientific">Scleroderma citrinum Foug A</name>
    <dbReference type="NCBI Taxonomy" id="1036808"/>
    <lineage>
        <taxon>Eukaryota</taxon>
        <taxon>Fungi</taxon>
        <taxon>Dikarya</taxon>
        <taxon>Basidiomycota</taxon>
        <taxon>Agaricomycotina</taxon>
        <taxon>Agaricomycetes</taxon>
        <taxon>Agaricomycetidae</taxon>
        <taxon>Boletales</taxon>
        <taxon>Sclerodermatineae</taxon>
        <taxon>Sclerodermataceae</taxon>
        <taxon>Scleroderma</taxon>
    </lineage>
</organism>
<keyword evidence="1" id="KW-0812">Transmembrane</keyword>
<gene>
    <name evidence="3" type="ORF">SCLCIDRAFT_1217888</name>
</gene>
<keyword evidence="1" id="KW-1133">Transmembrane helix</keyword>
<feature type="transmembrane region" description="Helical" evidence="1">
    <location>
        <begin position="198"/>
        <end position="217"/>
    </location>
</feature>
<name>A0A0C3DF38_9AGAM</name>
<feature type="transmembrane region" description="Helical" evidence="1">
    <location>
        <begin position="223"/>
        <end position="245"/>
    </location>
</feature>
<dbReference type="AlphaFoldDB" id="A0A0C3DF38"/>
<protein>
    <recommendedName>
        <fullName evidence="2">DUF6534 domain-containing protein</fullName>
    </recommendedName>
</protein>
<accession>A0A0C3DF38</accession>